<accession>B3SCJ7</accession>
<dbReference type="HOGENOM" id="CLU_1211160_0_0_1"/>
<keyword evidence="1" id="KW-0677">Repeat</keyword>
<evidence type="ECO:0000256" key="2">
    <source>
        <dbReference type="PROSITE-ProRule" id="PRU00117"/>
    </source>
</evidence>
<evidence type="ECO:0000259" key="3">
    <source>
        <dbReference type="SMART" id="SM00322"/>
    </source>
</evidence>
<dbReference type="Pfam" id="PF00013">
    <property type="entry name" value="KH_1"/>
    <property type="match status" value="2"/>
</dbReference>
<proteinExistence type="predicted"/>
<dbReference type="GO" id="GO:0010468">
    <property type="term" value="P:regulation of gene expression"/>
    <property type="evidence" value="ECO:0000318"/>
    <property type="project" value="GO_Central"/>
</dbReference>
<dbReference type="PANTHER" id="PTHR10288">
    <property type="entry name" value="KH DOMAIN CONTAINING RNA BINDING PROTEIN"/>
    <property type="match status" value="1"/>
</dbReference>
<name>B3SCJ7_TRIAD</name>
<dbReference type="InterPro" id="IPR004087">
    <property type="entry name" value="KH_dom"/>
</dbReference>
<dbReference type="EMBL" id="DS985271">
    <property type="protein sequence ID" value="EDV19548.1"/>
    <property type="molecule type" value="Genomic_DNA"/>
</dbReference>
<dbReference type="Proteomes" id="UP000009022">
    <property type="component" value="Unassembled WGS sequence"/>
</dbReference>
<dbReference type="eggNOG" id="KOG2190">
    <property type="taxonomic scope" value="Eukaryota"/>
</dbReference>
<evidence type="ECO:0000256" key="1">
    <source>
        <dbReference type="ARBA" id="ARBA00022737"/>
    </source>
</evidence>
<evidence type="ECO:0000313" key="5">
    <source>
        <dbReference type="Proteomes" id="UP000009022"/>
    </source>
</evidence>
<keyword evidence="5" id="KW-1185">Reference proteome</keyword>
<evidence type="ECO:0000313" key="4">
    <source>
        <dbReference type="EMBL" id="EDV19548.1"/>
    </source>
</evidence>
<dbReference type="SUPFAM" id="SSF54791">
    <property type="entry name" value="Eukaryotic type KH-domain (KH-domain type I)"/>
    <property type="match status" value="2"/>
</dbReference>
<dbReference type="PROSITE" id="PS50084">
    <property type="entry name" value="KH_TYPE_1"/>
    <property type="match status" value="2"/>
</dbReference>
<keyword evidence="2" id="KW-0694">RNA-binding</keyword>
<dbReference type="InParanoid" id="B3SCJ7"/>
<dbReference type="KEGG" id="tad:TRIADDRAFT_64399"/>
<dbReference type="GO" id="GO:0003729">
    <property type="term" value="F:mRNA binding"/>
    <property type="evidence" value="ECO:0000318"/>
    <property type="project" value="GO_Central"/>
</dbReference>
<dbReference type="OrthoDB" id="10027144at2759"/>
<dbReference type="SMART" id="SM00322">
    <property type="entry name" value="KH"/>
    <property type="match status" value="2"/>
</dbReference>
<dbReference type="RefSeq" id="XP_002117980.1">
    <property type="nucleotide sequence ID" value="XM_002117944.1"/>
</dbReference>
<dbReference type="PhylomeDB" id="B3SCJ7"/>
<dbReference type="OMA" id="VENDHVG"/>
<dbReference type="CTD" id="6759174"/>
<dbReference type="CDD" id="cd00105">
    <property type="entry name" value="KH-I"/>
    <property type="match status" value="2"/>
</dbReference>
<dbReference type="GO" id="GO:0005634">
    <property type="term" value="C:nucleus"/>
    <property type="evidence" value="ECO:0000318"/>
    <property type="project" value="GO_Central"/>
</dbReference>
<dbReference type="InterPro" id="IPR036612">
    <property type="entry name" value="KH_dom_type_1_sf"/>
</dbReference>
<dbReference type="GO" id="GO:0005737">
    <property type="term" value="C:cytoplasm"/>
    <property type="evidence" value="ECO:0000318"/>
    <property type="project" value="GO_Central"/>
</dbReference>
<gene>
    <name evidence="4" type="ORF">TRIADDRAFT_64399</name>
</gene>
<feature type="domain" description="K Homology" evidence="3">
    <location>
        <begin position="70"/>
        <end position="141"/>
    </location>
</feature>
<organism evidence="4 5">
    <name type="scientific">Trichoplax adhaerens</name>
    <name type="common">Trichoplax reptans</name>
    <dbReference type="NCBI Taxonomy" id="10228"/>
    <lineage>
        <taxon>Eukaryota</taxon>
        <taxon>Metazoa</taxon>
        <taxon>Placozoa</taxon>
        <taxon>Uniplacotomia</taxon>
        <taxon>Trichoplacea</taxon>
        <taxon>Trichoplacidae</taxon>
        <taxon>Trichoplax</taxon>
    </lineage>
</organism>
<dbReference type="STRING" id="10228.B3SCJ7"/>
<dbReference type="Gene3D" id="3.30.1370.10">
    <property type="entry name" value="K Homology domain, type 1"/>
    <property type="match status" value="2"/>
</dbReference>
<dbReference type="InterPro" id="IPR004088">
    <property type="entry name" value="KH_dom_type_1"/>
</dbReference>
<dbReference type="AlphaFoldDB" id="B3SCJ7"/>
<feature type="domain" description="K Homology" evidence="3">
    <location>
        <begin position="153"/>
        <end position="224"/>
    </location>
</feature>
<reference evidence="4 5" key="1">
    <citation type="journal article" date="2008" name="Nature">
        <title>The Trichoplax genome and the nature of placozoans.</title>
        <authorList>
            <person name="Srivastava M."/>
            <person name="Begovic E."/>
            <person name="Chapman J."/>
            <person name="Putnam N.H."/>
            <person name="Hellsten U."/>
            <person name="Kawashima T."/>
            <person name="Kuo A."/>
            <person name="Mitros T."/>
            <person name="Salamov A."/>
            <person name="Carpenter M.L."/>
            <person name="Signorovitch A.Y."/>
            <person name="Moreno M.A."/>
            <person name="Kamm K."/>
            <person name="Grimwood J."/>
            <person name="Schmutz J."/>
            <person name="Shapiro H."/>
            <person name="Grigoriev I.V."/>
            <person name="Buss L.W."/>
            <person name="Schierwater B."/>
            <person name="Dellaporta S.L."/>
            <person name="Rokhsar D.S."/>
        </authorList>
    </citation>
    <scope>NUCLEOTIDE SEQUENCE [LARGE SCALE GENOMIC DNA]</scope>
    <source>
        <strain evidence="4 5">Grell-BS-1999</strain>
    </source>
</reference>
<protein>
    <recommendedName>
        <fullName evidence="3">K Homology domain-containing protein</fullName>
    </recommendedName>
</protein>
<dbReference type="GeneID" id="6759174"/>
<sequence>MRQKRMSLIGMLRPLWRNARPNLQCKVLTELARNNVIKSHVPSIATITNRYLCTDINTESSGIPPESRSGLITHRFLVEDLFVSGLIGRAGNIIGGIRKQSGCSIKIEDFIDEESCKREVCIYGPSKDVDLAKELIQSRLNILLERYNETGKALVSKHLLVENDHVGAVIGQRGNNITKIRNQCDCQVRIARQPQPGTTTRAIVISGDPEEVDRAIEMVKNSVENRHEE</sequence>